<dbReference type="InterPro" id="IPR047201">
    <property type="entry name" value="ERI-1_3'hExo-like"/>
</dbReference>
<dbReference type="EMBL" id="CP098755">
    <property type="protein sequence ID" value="USG65264.1"/>
    <property type="molecule type" value="Genomic_DNA"/>
</dbReference>
<evidence type="ECO:0000256" key="2">
    <source>
        <dbReference type="ARBA" id="ARBA00022801"/>
    </source>
</evidence>
<dbReference type="CDD" id="cd06133">
    <property type="entry name" value="ERI-1_3'hExo_like"/>
    <property type="match status" value="1"/>
</dbReference>
<keyword evidence="2" id="KW-0378">Hydrolase</keyword>
<organism evidence="6 7">
    <name type="scientific">Brevibacillus ruminantium</name>
    <dbReference type="NCBI Taxonomy" id="2950604"/>
    <lineage>
        <taxon>Bacteria</taxon>
        <taxon>Bacillati</taxon>
        <taxon>Bacillota</taxon>
        <taxon>Bacilli</taxon>
        <taxon>Bacillales</taxon>
        <taxon>Paenibacillaceae</taxon>
        <taxon>Brevibacillus</taxon>
    </lineage>
</organism>
<keyword evidence="1" id="KW-0540">Nuclease</keyword>
<keyword evidence="3 6" id="KW-0269">Exonuclease</keyword>
<gene>
    <name evidence="6" type="ORF">NDK47_24670</name>
</gene>
<dbReference type="SUPFAM" id="SSF53098">
    <property type="entry name" value="Ribonuclease H-like"/>
    <property type="match status" value="1"/>
</dbReference>
<feature type="domain" description="Exonuclease" evidence="5">
    <location>
        <begin position="2"/>
        <end position="179"/>
    </location>
</feature>
<dbReference type="InterPro" id="IPR012337">
    <property type="entry name" value="RNaseH-like_sf"/>
</dbReference>
<keyword evidence="7" id="KW-1185">Reference proteome</keyword>
<evidence type="ECO:0000259" key="5">
    <source>
        <dbReference type="SMART" id="SM00479"/>
    </source>
</evidence>
<dbReference type="PANTHER" id="PTHR23044">
    <property type="entry name" value="3'-5' EXONUCLEASE ERI1-RELATED"/>
    <property type="match status" value="1"/>
</dbReference>
<dbReference type="Pfam" id="PF00929">
    <property type="entry name" value="RNase_T"/>
    <property type="match status" value="1"/>
</dbReference>
<dbReference type="SMART" id="SM00479">
    <property type="entry name" value="EXOIII"/>
    <property type="match status" value="1"/>
</dbReference>
<feature type="coiled-coil region" evidence="4">
    <location>
        <begin position="242"/>
        <end position="269"/>
    </location>
</feature>
<evidence type="ECO:0000256" key="1">
    <source>
        <dbReference type="ARBA" id="ARBA00022722"/>
    </source>
</evidence>
<sequence>MNYILFDLEWNAVTKKHHCPEIIEIAAIKLKEVDGMLVSGETFHSFVRPCFPLSKRTKKLLPVKTPDTWLAGRFFKVLQRFHKWIGREPHVLVSWGPDDKDVFRKNCEFHRLDASWLERHVDFQRICMELFQFPKGQQIGLKKAVELIGSSFEGIHHSAKDDTRNTVRVFQAVYRKLTQNQNWLEEALQPVKKQKEEFTEEYVTKIHELINKRMHLRLGRKQLAASCGMSNKSLLKIENLVRVATEEQLHLLETELNKLHKQMKSDMQETGNLDCGFYCIKNMSDGKHTNLQESLKSIL</sequence>
<keyword evidence="4" id="KW-0175">Coiled coil</keyword>
<evidence type="ECO:0000256" key="4">
    <source>
        <dbReference type="SAM" id="Coils"/>
    </source>
</evidence>
<dbReference type="Proteomes" id="UP001056500">
    <property type="component" value="Chromosome"/>
</dbReference>
<protein>
    <submittedName>
        <fullName evidence="6">Exonuclease domain-containing protein</fullName>
    </submittedName>
</protein>
<dbReference type="GO" id="GO:0004527">
    <property type="term" value="F:exonuclease activity"/>
    <property type="evidence" value="ECO:0007669"/>
    <property type="project" value="UniProtKB-KW"/>
</dbReference>
<dbReference type="InterPro" id="IPR036397">
    <property type="entry name" value="RNaseH_sf"/>
</dbReference>
<evidence type="ECO:0000256" key="3">
    <source>
        <dbReference type="ARBA" id="ARBA00022839"/>
    </source>
</evidence>
<dbReference type="InterPro" id="IPR051274">
    <property type="entry name" value="3-5_Exoribonuclease"/>
</dbReference>
<dbReference type="RefSeq" id="WP_251872357.1">
    <property type="nucleotide sequence ID" value="NZ_CP098755.1"/>
</dbReference>
<name>A0ABY4WEU8_9BACL</name>
<reference evidence="6" key="1">
    <citation type="submission" date="2022-06" db="EMBL/GenBank/DDBJ databases">
        <title>Genome sequencing of Brevibacillus sp. BB3-R1.</title>
        <authorList>
            <person name="Heo J."/>
            <person name="Lee D."/>
            <person name="Won M."/>
            <person name="Han B.-H."/>
            <person name="Hong S.-B."/>
            <person name="Kwon S.-W."/>
        </authorList>
    </citation>
    <scope>NUCLEOTIDE SEQUENCE</scope>
    <source>
        <strain evidence="6">BB3-R1</strain>
    </source>
</reference>
<proteinExistence type="predicted"/>
<dbReference type="Gene3D" id="3.30.420.10">
    <property type="entry name" value="Ribonuclease H-like superfamily/Ribonuclease H"/>
    <property type="match status" value="1"/>
</dbReference>
<dbReference type="InterPro" id="IPR013520">
    <property type="entry name" value="Ribonucl_H"/>
</dbReference>
<evidence type="ECO:0000313" key="7">
    <source>
        <dbReference type="Proteomes" id="UP001056500"/>
    </source>
</evidence>
<accession>A0ABY4WEU8</accession>
<dbReference type="PANTHER" id="PTHR23044:SF61">
    <property type="entry name" value="3'-5' EXORIBONUCLEASE 1-RELATED"/>
    <property type="match status" value="1"/>
</dbReference>
<evidence type="ECO:0000313" key="6">
    <source>
        <dbReference type="EMBL" id="USG65264.1"/>
    </source>
</evidence>